<name>A0A9J6CIQ4_POLVA</name>
<accession>A0A9J6CIQ4</accession>
<reference evidence="4" key="1">
    <citation type="submission" date="2021-03" db="EMBL/GenBank/DDBJ databases">
        <title>Chromosome level genome of the anhydrobiotic midge Polypedilum vanderplanki.</title>
        <authorList>
            <person name="Yoshida Y."/>
            <person name="Kikawada T."/>
            <person name="Gusev O."/>
        </authorList>
    </citation>
    <scope>NUCLEOTIDE SEQUENCE</scope>
    <source>
        <strain evidence="4">NIAS01</strain>
        <tissue evidence="4">Whole body or cell culture</tissue>
    </source>
</reference>
<evidence type="ECO:0000256" key="3">
    <source>
        <dbReference type="SAM" id="Phobius"/>
    </source>
</evidence>
<feature type="coiled-coil region" evidence="1">
    <location>
        <begin position="301"/>
        <end position="429"/>
    </location>
</feature>
<keyword evidence="3" id="KW-0472">Membrane</keyword>
<feature type="compositionally biased region" description="Basic and acidic residues" evidence="2">
    <location>
        <begin position="161"/>
        <end position="184"/>
    </location>
</feature>
<feature type="compositionally biased region" description="Polar residues" evidence="2">
    <location>
        <begin position="51"/>
        <end position="61"/>
    </location>
</feature>
<feature type="coiled-coil region" evidence="1">
    <location>
        <begin position="497"/>
        <end position="643"/>
    </location>
</feature>
<feature type="transmembrane region" description="Helical" evidence="3">
    <location>
        <begin position="6"/>
        <end position="23"/>
    </location>
</feature>
<dbReference type="OrthoDB" id="5875463at2759"/>
<evidence type="ECO:0000256" key="1">
    <source>
        <dbReference type="SAM" id="Coils"/>
    </source>
</evidence>
<keyword evidence="3" id="KW-0812">Transmembrane</keyword>
<comment type="caution">
    <text evidence="4">The sequence shown here is derived from an EMBL/GenBank/DDBJ whole genome shotgun (WGS) entry which is preliminary data.</text>
</comment>
<evidence type="ECO:0000313" key="4">
    <source>
        <dbReference type="EMBL" id="KAG5681900.1"/>
    </source>
</evidence>
<keyword evidence="3" id="KW-1133">Transmembrane helix</keyword>
<dbReference type="InterPro" id="IPR040248">
    <property type="entry name" value="RRBP1"/>
</dbReference>
<evidence type="ECO:0000313" key="5">
    <source>
        <dbReference type="Proteomes" id="UP001107558"/>
    </source>
</evidence>
<evidence type="ECO:0008006" key="6">
    <source>
        <dbReference type="Google" id="ProtNLM"/>
    </source>
</evidence>
<feature type="region of interest" description="Disordered" evidence="2">
    <location>
        <begin position="49"/>
        <end position="137"/>
    </location>
</feature>
<keyword evidence="1" id="KW-0175">Coiled coil</keyword>
<protein>
    <recommendedName>
        <fullName evidence="6">Ribosome-binding protein 1</fullName>
    </recommendedName>
</protein>
<dbReference type="PANTHER" id="PTHR18939">
    <property type="entry name" value="RIBOSOME BINDING PROTEIN-1"/>
    <property type="match status" value="1"/>
</dbReference>
<organism evidence="4 5">
    <name type="scientific">Polypedilum vanderplanki</name>
    <name type="common">Sleeping chironomid midge</name>
    <dbReference type="NCBI Taxonomy" id="319348"/>
    <lineage>
        <taxon>Eukaryota</taxon>
        <taxon>Metazoa</taxon>
        <taxon>Ecdysozoa</taxon>
        <taxon>Arthropoda</taxon>
        <taxon>Hexapoda</taxon>
        <taxon>Insecta</taxon>
        <taxon>Pterygota</taxon>
        <taxon>Neoptera</taxon>
        <taxon>Endopterygota</taxon>
        <taxon>Diptera</taxon>
        <taxon>Nematocera</taxon>
        <taxon>Chironomoidea</taxon>
        <taxon>Chironomidae</taxon>
        <taxon>Chironominae</taxon>
        <taxon>Polypedilum</taxon>
        <taxon>Polypedilum</taxon>
    </lineage>
</organism>
<dbReference type="PANTHER" id="PTHR18939:SF4">
    <property type="entry name" value="RIBOSOME-BINDING PROTEIN 1"/>
    <property type="match status" value="1"/>
</dbReference>
<feature type="region of interest" description="Disordered" evidence="2">
    <location>
        <begin position="161"/>
        <end position="213"/>
    </location>
</feature>
<proteinExistence type="predicted"/>
<keyword evidence="5" id="KW-1185">Reference proteome</keyword>
<dbReference type="Proteomes" id="UP001107558">
    <property type="component" value="Chromosome 1"/>
</dbReference>
<feature type="coiled-coil region" evidence="1">
    <location>
        <begin position="779"/>
        <end position="806"/>
    </location>
</feature>
<gene>
    <name evidence="4" type="ORF">PVAND_011306</name>
</gene>
<evidence type="ECO:0000256" key="2">
    <source>
        <dbReference type="SAM" id="MobiDB-lite"/>
    </source>
</evidence>
<sequence>MDLQVYAIILIVFLVSFLSYLFISRFLPHGKTFDEMIAEKKRMREEVLGTLKSSSGKQNNATKKKPKKEIKKKEVQLKVVKEVTSNESDVSEESEVNRSEPATPPEIPRKQQVTNKTQVSSHNKKGNGKGKSGILVNKNEPLMVKELEAVEESNHFVEIHPKDAIEIHRGKEEEQKSTKNFRENKKSHKQQQSQQQVIKETPPVSPKKIQSVKEVKVNDEKIIKKKKSEQLNSPMSKTVTDGNSVHMVIDETGISPLIRELSRADLTKNQIQVLIDFLLNKQSDTTAKDPTEWTEGKSDINQKLRKQLQEKEAQLKNEQDALSGMQIKLKELRAELNTEKIQSNATLKAHVEQIQNCRSEIKTLQSEILFLNDKHNNEKQTLNASLKQLQAKFLQVSESLKAQESLPNLQKLQNDNQMLQQEIINKNQQIMEINVLIDQKEETVKQKLAERDSKIAEYDVCLRKKEEGFKFIENELRQRVQDITNRDNEILKLNGEVSHVKEIIQRQTVEIDQLKKQINEHHHQKNHAEENNKIEIRNLQNALDSSKNELEAQQILISDYKKKLDELNRKLESKSTQKSGTEDHFLLNEKMNEMIANHQNIVSEKDKQLSEYQKQIEALQKIEHELSRQIEEQKVKNNDLRTKNWKLVEALQAAQSSTIKSTNHSNSITSTASPISTEVKKVKEIFTRLFPELTSTLAADDENLKWLESVLENLKTQLASNKLNHISSTTTSSSNANHLKNNCSGVEINLNNNSSTLNGDNRNCSSSSVPDKEIILLQNAQLKSTVEEYKNIIAETESMLKNLESKVREQDSYWTKVVLMKDNEIENLKSHAQMS</sequence>
<dbReference type="GO" id="GO:0005789">
    <property type="term" value="C:endoplasmic reticulum membrane"/>
    <property type="evidence" value="ECO:0007669"/>
    <property type="project" value="TreeGrafter"/>
</dbReference>
<dbReference type="AlphaFoldDB" id="A0A9J6CIQ4"/>
<dbReference type="EMBL" id="JADBJN010000001">
    <property type="protein sequence ID" value="KAG5681900.1"/>
    <property type="molecule type" value="Genomic_DNA"/>
</dbReference>
<feature type="compositionally biased region" description="Basic and acidic residues" evidence="2">
    <location>
        <begin position="71"/>
        <end position="81"/>
    </location>
</feature>